<proteinExistence type="inferred from homology"/>
<evidence type="ECO:0000313" key="3">
    <source>
        <dbReference type="Proteomes" id="UP000028926"/>
    </source>
</evidence>
<dbReference type="Gene3D" id="1.10.12.10">
    <property type="entry name" value="Lyase 2-enoyl-coa Hydratase, Chain A, domain 2"/>
    <property type="match status" value="1"/>
</dbReference>
<protein>
    <recommendedName>
        <fullName evidence="4">Enoyl-CoA hydratase</fullName>
    </recommendedName>
</protein>
<dbReference type="HOGENOM" id="CLU_009834_7_3_5"/>
<evidence type="ECO:0000313" key="2">
    <source>
        <dbReference type="EMBL" id="AIK95815.1"/>
    </source>
</evidence>
<keyword evidence="3" id="KW-1185">Reference proteome</keyword>
<dbReference type="CDD" id="cd06558">
    <property type="entry name" value="crotonase-like"/>
    <property type="match status" value="1"/>
</dbReference>
<dbReference type="EMBL" id="CP008941">
    <property type="protein sequence ID" value="AIK95815.1"/>
    <property type="molecule type" value="Genomic_DNA"/>
</dbReference>
<dbReference type="InterPro" id="IPR001753">
    <property type="entry name" value="Enoyl-CoA_hydra/iso"/>
</dbReference>
<evidence type="ECO:0000256" key="1">
    <source>
        <dbReference type="ARBA" id="ARBA00005254"/>
    </source>
</evidence>
<dbReference type="RefSeq" id="WP_038463364.1">
    <property type="nucleotide sequence ID" value="NZ_CP008941.1"/>
</dbReference>
<dbReference type="Proteomes" id="UP000028926">
    <property type="component" value="Chromosome"/>
</dbReference>
<dbReference type="InterPro" id="IPR014748">
    <property type="entry name" value="Enoyl-CoA_hydra_C"/>
</dbReference>
<dbReference type="InterPro" id="IPR029045">
    <property type="entry name" value="ClpP/crotonase-like_dom_sf"/>
</dbReference>
<dbReference type="Gene3D" id="3.90.226.10">
    <property type="entry name" value="2-enoyl-CoA Hydratase, Chain A, domain 1"/>
    <property type="match status" value="1"/>
</dbReference>
<dbReference type="GO" id="GO:0003824">
    <property type="term" value="F:catalytic activity"/>
    <property type="evidence" value="ECO:0007669"/>
    <property type="project" value="UniProtKB-ARBA"/>
</dbReference>
<dbReference type="eggNOG" id="COG1024">
    <property type="taxonomic scope" value="Bacteria"/>
</dbReference>
<dbReference type="STRING" id="91604.ID47_02295"/>
<organism evidence="2 3">
    <name type="scientific">Candidatus Odyssella acanthamoebae</name>
    <dbReference type="NCBI Taxonomy" id="91604"/>
    <lineage>
        <taxon>Bacteria</taxon>
        <taxon>Pseudomonadati</taxon>
        <taxon>Pseudomonadota</taxon>
        <taxon>Alphaproteobacteria</taxon>
        <taxon>Holosporales</taxon>
        <taxon>Candidatus Paracaedibacteraceae</taxon>
        <taxon>Candidatus Odyssella</taxon>
    </lineage>
</organism>
<comment type="similarity">
    <text evidence="1">Belongs to the enoyl-CoA hydratase/isomerase family.</text>
</comment>
<dbReference type="PANTHER" id="PTHR42964">
    <property type="entry name" value="ENOYL-COA HYDRATASE"/>
    <property type="match status" value="1"/>
</dbReference>
<name>A0A077AYL8_9PROT</name>
<dbReference type="SUPFAM" id="SSF52096">
    <property type="entry name" value="ClpP/crotonase"/>
    <property type="match status" value="1"/>
</dbReference>
<dbReference type="PANTHER" id="PTHR42964:SF1">
    <property type="entry name" value="POLYKETIDE BIOSYNTHESIS ENOYL-COA HYDRATASE PKSH-RELATED"/>
    <property type="match status" value="1"/>
</dbReference>
<gene>
    <name evidence="2" type="ORF">ID47_02295</name>
</gene>
<reference evidence="2 3" key="1">
    <citation type="submission" date="2014-07" db="EMBL/GenBank/DDBJ databases">
        <title>Comparative genomic insights into amoeba endosymbionts belonging to the families of Holosporaceae and Candidatus Midichloriaceae within Rickettsiales.</title>
        <authorList>
            <person name="Wang Z."/>
            <person name="Wu M."/>
        </authorList>
    </citation>
    <scope>NUCLEOTIDE SEQUENCE [LARGE SCALE GENOMIC DNA]</scope>
    <source>
        <strain evidence="2">PRA3</strain>
    </source>
</reference>
<evidence type="ECO:0008006" key="4">
    <source>
        <dbReference type="Google" id="ProtNLM"/>
    </source>
</evidence>
<dbReference type="InterPro" id="IPR051683">
    <property type="entry name" value="Enoyl-CoA_Hydratase/Isomerase"/>
</dbReference>
<dbReference type="OrthoDB" id="9795613at2"/>
<accession>A0A077AYL8</accession>
<dbReference type="KEGG" id="paca:ID47_02295"/>
<sequence>MTHHPPVLLDIQANGCATITLNRPEVRNALNVTLISELTKVIRDCNQNPNIRVLILKGQGKVFCAGADLTYMKEMANFTYEQNIEDAQRLVTLFETLDSCCKPTIAVVQGGAYGGGVGLVATCDIAIASQDATFSLTEVRLGIIPAVISPYIINAIGQRKARQYALTAQLLLADEALQSGLVHYAVPADQIDTLTTQMVDNLLKGSPAAQSSTKKLFRAVESRPLTPDLSIMTATAIADARASADGQEGLKAFLEKRQPNWITTHDSN</sequence>
<dbReference type="AlphaFoldDB" id="A0A077AYL8"/>
<dbReference type="Pfam" id="PF00378">
    <property type="entry name" value="ECH_1"/>
    <property type="match status" value="1"/>
</dbReference>